<feature type="transmembrane region" description="Helical" evidence="10">
    <location>
        <begin position="46"/>
        <end position="66"/>
    </location>
</feature>
<feature type="compositionally biased region" description="Gly residues" evidence="9">
    <location>
        <begin position="265"/>
        <end position="281"/>
    </location>
</feature>
<dbReference type="RefSeq" id="WP_344330397.1">
    <property type="nucleotide sequence ID" value="NZ_BAAAKJ010000078.1"/>
</dbReference>
<keyword evidence="6 12" id="KW-0418">Kinase</keyword>
<evidence type="ECO:0000256" key="9">
    <source>
        <dbReference type="SAM" id="MobiDB-lite"/>
    </source>
</evidence>
<keyword evidence="7" id="KW-0067">ATP-binding</keyword>
<dbReference type="Gene3D" id="1.20.5.1930">
    <property type="match status" value="1"/>
</dbReference>
<evidence type="ECO:0000256" key="10">
    <source>
        <dbReference type="SAM" id="Phobius"/>
    </source>
</evidence>
<evidence type="ECO:0000256" key="4">
    <source>
        <dbReference type="ARBA" id="ARBA00022679"/>
    </source>
</evidence>
<evidence type="ECO:0000256" key="8">
    <source>
        <dbReference type="ARBA" id="ARBA00023012"/>
    </source>
</evidence>
<keyword evidence="10" id="KW-0472">Membrane</keyword>
<feature type="transmembrane region" description="Helical" evidence="10">
    <location>
        <begin position="104"/>
        <end position="126"/>
    </location>
</feature>
<protein>
    <recommendedName>
        <fullName evidence="2">histidine kinase</fullName>
        <ecNumber evidence="2">2.7.13.3</ecNumber>
    </recommendedName>
</protein>
<dbReference type="PANTHER" id="PTHR24421">
    <property type="entry name" value="NITRATE/NITRITE SENSOR PROTEIN NARX-RELATED"/>
    <property type="match status" value="1"/>
</dbReference>
<dbReference type="InterPro" id="IPR050482">
    <property type="entry name" value="Sensor_HK_TwoCompSys"/>
</dbReference>
<dbReference type="InterPro" id="IPR011712">
    <property type="entry name" value="Sig_transdc_His_kin_sub3_dim/P"/>
</dbReference>
<keyword evidence="5" id="KW-0547">Nucleotide-binding</keyword>
<evidence type="ECO:0000256" key="2">
    <source>
        <dbReference type="ARBA" id="ARBA00012438"/>
    </source>
</evidence>
<dbReference type="PANTHER" id="PTHR24421:SF10">
    <property type="entry name" value="NITRATE_NITRITE SENSOR PROTEIN NARQ"/>
    <property type="match status" value="1"/>
</dbReference>
<keyword evidence="13" id="KW-1185">Reference proteome</keyword>
<proteinExistence type="predicted"/>
<evidence type="ECO:0000256" key="7">
    <source>
        <dbReference type="ARBA" id="ARBA00022840"/>
    </source>
</evidence>
<feature type="domain" description="Signal transduction histidine kinase subgroup 3 dimerisation and phosphoacceptor" evidence="11">
    <location>
        <begin position="200"/>
        <end position="263"/>
    </location>
</feature>
<name>A0ABN1XSI5_9ACTN</name>
<dbReference type="GO" id="GO:0016301">
    <property type="term" value="F:kinase activity"/>
    <property type="evidence" value="ECO:0007669"/>
    <property type="project" value="UniProtKB-KW"/>
</dbReference>
<reference evidence="13" key="1">
    <citation type="journal article" date="2019" name="Int. J. Syst. Evol. Microbiol.">
        <title>The Global Catalogue of Microorganisms (GCM) 10K type strain sequencing project: providing services to taxonomists for standard genome sequencing and annotation.</title>
        <authorList>
            <consortium name="The Broad Institute Genomics Platform"/>
            <consortium name="The Broad Institute Genome Sequencing Center for Infectious Disease"/>
            <person name="Wu L."/>
            <person name="Ma J."/>
        </authorList>
    </citation>
    <scope>NUCLEOTIDE SEQUENCE [LARGE SCALE GENOMIC DNA]</scope>
    <source>
        <strain evidence="13">JCM 12393</strain>
    </source>
</reference>
<sequence length="420" mass="43905">MPRIFAPLLSAAAYARWLHLLIGWIFAGVVLMIYPGIEGRSLGEVLARALPLDVALLALSALVPAVRRAEGVQARLLLVPDREEDIAVEPSRGWADRRRTAGWLIGRFVLGGGVGIASVLGPAAAFDLVVGPEPAVFGVRVPGGDVLHGGLLLSPLLLFGLGWLVVWAGRLQLAMAVRLLGPSPAELLAAAELRAERLLERNLLARELHDSIGHALTVTVLQAGAARELGDPAFSAKALEVIEETGRRAMDDLERTLALLRDPGGRSGPGGPGERGGPGEQGGDDARERPGLDRIPALFETARAAGSPVEARVDLPSSGLPGVLSREGYRIVQEGLTNALKYAPGEPISVRVAVRDGALELRCANALPPRGGRTGGPPRRGGKGLRGIRERAVLLGGEASAGAESGAWVLAVRVPLRLGA</sequence>
<evidence type="ECO:0000313" key="12">
    <source>
        <dbReference type="EMBL" id="GAA1389038.1"/>
    </source>
</evidence>
<comment type="catalytic activity">
    <reaction evidence="1">
        <text>ATP + protein L-histidine = ADP + protein N-phospho-L-histidine.</text>
        <dbReference type="EC" id="2.7.13.3"/>
    </reaction>
</comment>
<dbReference type="EMBL" id="BAAAKJ010000078">
    <property type="protein sequence ID" value="GAA1389038.1"/>
    <property type="molecule type" value="Genomic_DNA"/>
</dbReference>
<evidence type="ECO:0000256" key="3">
    <source>
        <dbReference type="ARBA" id="ARBA00022553"/>
    </source>
</evidence>
<dbReference type="SUPFAM" id="SSF55874">
    <property type="entry name" value="ATPase domain of HSP90 chaperone/DNA topoisomerase II/histidine kinase"/>
    <property type="match status" value="1"/>
</dbReference>
<feature type="region of interest" description="Disordered" evidence="9">
    <location>
        <begin position="260"/>
        <end position="290"/>
    </location>
</feature>
<dbReference type="Pfam" id="PF07730">
    <property type="entry name" value="HisKA_3"/>
    <property type="match status" value="1"/>
</dbReference>
<feature type="transmembrane region" description="Helical" evidence="10">
    <location>
        <begin position="12"/>
        <end position="34"/>
    </location>
</feature>
<dbReference type="Gene3D" id="3.30.565.10">
    <property type="entry name" value="Histidine kinase-like ATPase, C-terminal domain"/>
    <property type="match status" value="1"/>
</dbReference>
<comment type="caution">
    <text evidence="12">The sequence shown here is derived from an EMBL/GenBank/DDBJ whole genome shotgun (WGS) entry which is preliminary data.</text>
</comment>
<dbReference type="InterPro" id="IPR036890">
    <property type="entry name" value="HATPase_C_sf"/>
</dbReference>
<keyword evidence="10" id="KW-0812">Transmembrane</keyword>
<evidence type="ECO:0000256" key="1">
    <source>
        <dbReference type="ARBA" id="ARBA00000085"/>
    </source>
</evidence>
<keyword evidence="4" id="KW-0808">Transferase</keyword>
<evidence type="ECO:0000313" key="13">
    <source>
        <dbReference type="Proteomes" id="UP001499863"/>
    </source>
</evidence>
<gene>
    <name evidence="12" type="ORF">GCM10009639_16240</name>
</gene>
<keyword evidence="10" id="KW-1133">Transmembrane helix</keyword>
<evidence type="ECO:0000259" key="11">
    <source>
        <dbReference type="Pfam" id="PF07730"/>
    </source>
</evidence>
<keyword evidence="8" id="KW-0902">Two-component regulatory system</keyword>
<dbReference type="CDD" id="cd16917">
    <property type="entry name" value="HATPase_UhpB-NarQ-NarX-like"/>
    <property type="match status" value="1"/>
</dbReference>
<dbReference type="Proteomes" id="UP001499863">
    <property type="component" value="Unassembled WGS sequence"/>
</dbReference>
<keyword evidence="3" id="KW-0597">Phosphoprotein</keyword>
<organism evidence="12 13">
    <name type="scientific">Kitasatospora putterlickiae</name>
    <dbReference type="NCBI Taxonomy" id="221725"/>
    <lineage>
        <taxon>Bacteria</taxon>
        <taxon>Bacillati</taxon>
        <taxon>Actinomycetota</taxon>
        <taxon>Actinomycetes</taxon>
        <taxon>Kitasatosporales</taxon>
        <taxon>Streptomycetaceae</taxon>
        <taxon>Kitasatospora</taxon>
    </lineage>
</organism>
<evidence type="ECO:0000256" key="5">
    <source>
        <dbReference type="ARBA" id="ARBA00022741"/>
    </source>
</evidence>
<dbReference type="EC" id="2.7.13.3" evidence="2"/>
<evidence type="ECO:0000256" key="6">
    <source>
        <dbReference type="ARBA" id="ARBA00022777"/>
    </source>
</evidence>
<accession>A0ABN1XSI5</accession>
<feature type="transmembrane region" description="Helical" evidence="10">
    <location>
        <begin position="146"/>
        <end position="168"/>
    </location>
</feature>